<dbReference type="InterPro" id="IPR000073">
    <property type="entry name" value="AB_hydrolase_1"/>
</dbReference>
<dbReference type="PRINTS" id="PR00111">
    <property type="entry name" value="ABHYDROLASE"/>
</dbReference>
<dbReference type="PANTHER" id="PTHR43798:SF33">
    <property type="entry name" value="HYDROLASE, PUTATIVE (AFU_ORTHOLOGUE AFUA_2G14860)-RELATED"/>
    <property type="match status" value="1"/>
</dbReference>
<dbReference type="EC" id="4.2.99.20" evidence="2"/>
<dbReference type="GO" id="GO:0047372">
    <property type="term" value="F:monoacylglycerol lipase activity"/>
    <property type="evidence" value="ECO:0007669"/>
    <property type="project" value="TreeGrafter"/>
</dbReference>
<dbReference type="GO" id="GO:0046464">
    <property type="term" value="P:acylglycerol catabolic process"/>
    <property type="evidence" value="ECO:0007669"/>
    <property type="project" value="TreeGrafter"/>
</dbReference>
<organism evidence="2 3">
    <name type="scientific">Saliniradius amylolyticus</name>
    <dbReference type="NCBI Taxonomy" id="2183582"/>
    <lineage>
        <taxon>Bacteria</taxon>
        <taxon>Pseudomonadati</taxon>
        <taxon>Pseudomonadota</taxon>
        <taxon>Gammaproteobacteria</taxon>
        <taxon>Alteromonadales</taxon>
        <taxon>Alteromonadaceae</taxon>
        <taxon>Saliniradius</taxon>
    </lineage>
</organism>
<sequence>MSLFPGVYENGRPDGPVVVLLHSSLSSARQWQALISELQGHWRILNLDLLGYGQAPAPHDKERPFSLAQEVQRIEGILADYEVESFTLVGHSFGGAVALKLAYELGDRVESMALFEPVAFHLLNPDSEGLTEVLSISGQMTQADNFQAAQQFVDYWNGKGYFAALPERLQAGMAAQVPKVRQDFEGLIGEGYTLTDYRALTLPCLLMAGEQSRRSSRAVAKALSHTLPDCRFTFTPGGHMAPISHSEAVNKHILCFLDSISSHPARY</sequence>
<reference evidence="2 3" key="1">
    <citation type="submission" date="2018-05" db="EMBL/GenBank/DDBJ databases">
        <title>Salinimonas sp. HMF8227 Genome sequencing and assembly.</title>
        <authorList>
            <person name="Kang H."/>
            <person name="Kang J."/>
            <person name="Cha I."/>
            <person name="Kim H."/>
            <person name="Joh K."/>
        </authorList>
    </citation>
    <scope>NUCLEOTIDE SEQUENCE [LARGE SCALE GENOMIC DNA]</scope>
    <source>
        <strain evidence="2 3">HMF8227</strain>
    </source>
</reference>
<dbReference type="GO" id="GO:0070205">
    <property type="term" value="F:2-succinyl-6-hydroxy-2,4-cyclohexadiene-1-carboxylate synthase activity"/>
    <property type="evidence" value="ECO:0007669"/>
    <property type="project" value="UniProtKB-EC"/>
</dbReference>
<dbReference type="SUPFAM" id="SSF53474">
    <property type="entry name" value="alpha/beta-Hydrolases"/>
    <property type="match status" value="1"/>
</dbReference>
<feature type="domain" description="AB hydrolase-1" evidence="1">
    <location>
        <begin position="18"/>
        <end position="250"/>
    </location>
</feature>
<evidence type="ECO:0000313" key="2">
    <source>
        <dbReference type="EMBL" id="AWL11370.1"/>
    </source>
</evidence>
<dbReference type="EMBL" id="CP029347">
    <property type="protein sequence ID" value="AWL11370.1"/>
    <property type="molecule type" value="Genomic_DNA"/>
</dbReference>
<keyword evidence="2" id="KW-0456">Lyase</keyword>
<dbReference type="InterPro" id="IPR050266">
    <property type="entry name" value="AB_hydrolase_sf"/>
</dbReference>
<dbReference type="Proteomes" id="UP000245728">
    <property type="component" value="Chromosome"/>
</dbReference>
<dbReference type="InterPro" id="IPR029058">
    <property type="entry name" value="AB_hydrolase_fold"/>
</dbReference>
<dbReference type="PANTHER" id="PTHR43798">
    <property type="entry name" value="MONOACYLGLYCEROL LIPASE"/>
    <property type="match status" value="1"/>
</dbReference>
<gene>
    <name evidence="2" type="primary">menH</name>
    <name evidence="2" type="ORF">HMF8227_00875</name>
</gene>
<proteinExistence type="predicted"/>
<protein>
    <submittedName>
        <fullName evidence="2">2-succinyl-6-hydroxy-2, 4-cyclohexadiene-1-carboxylate synthase</fullName>
        <ecNumber evidence="2">4.2.99.20</ecNumber>
    </submittedName>
</protein>
<accession>A0A2S2E287</accession>
<dbReference type="KEGG" id="salh:HMF8227_00875"/>
<evidence type="ECO:0000313" key="3">
    <source>
        <dbReference type="Proteomes" id="UP000245728"/>
    </source>
</evidence>
<keyword evidence="3" id="KW-1185">Reference proteome</keyword>
<dbReference type="GO" id="GO:0016020">
    <property type="term" value="C:membrane"/>
    <property type="evidence" value="ECO:0007669"/>
    <property type="project" value="TreeGrafter"/>
</dbReference>
<dbReference type="RefSeq" id="WP_162558493.1">
    <property type="nucleotide sequence ID" value="NZ_CP029347.1"/>
</dbReference>
<dbReference type="Gene3D" id="3.40.50.1820">
    <property type="entry name" value="alpha/beta hydrolase"/>
    <property type="match status" value="1"/>
</dbReference>
<dbReference type="Pfam" id="PF12697">
    <property type="entry name" value="Abhydrolase_6"/>
    <property type="match status" value="1"/>
</dbReference>
<dbReference type="AlphaFoldDB" id="A0A2S2E287"/>
<evidence type="ECO:0000259" key="1">
    <source>
        <dbReference type="Pfam" id="PF12697"/>
    </source>
</evidence>
<name>A0A2S2E287_9ALTE</name>